<sequence length="282" mass="30381">MAGVRFRLVLLTRATLVATSRLGGHQALVKTPGGTTTPSFGELWKRGGGEGRIRSFPSRCSPFRVFPLFILNSSPNLPVGHLEVAQRGSRTPPHRHSGLSLGLDRQPAPHVAQALVVDPQDPVLVPEIPDLGHEAPELVLEPQGAVHVRVGLVHGLVALLEDLADDGREGHGGVGALELGRRGHDFLKGHHQRHGDLLNTIESPLFLLQEIPLLLKLGLPVNGIEPARSRGEGWERARRRRRRGREDDDGGTLASLGKNLTGEALIVITDSVVVPVEIDLGI</sequence>
<keyword evidence="2" id="KW-0732">Signal</keyword>
<feature type="signal peptide" evidence="2">
    <location>
        <begin position="1"/>
        <end position="19"/>
    </location>
</feature>
<dbReference type="EMBL" id="JAPCWZ010000004">
    <property type="protein sequence ID" value="KAK8867766.1"/>
    <property type="molecule type" value="Genomic_DNA"/>
</dbReference>
<keyword evidence="4" id="KW-1185">Reference proteome</keyword>
<evidence type="ECO:0000313" key="4">
    <source>
        <dbReference type="Proteomes" id="UP001390339"/>
    </source>
</evidence>
<feature type="region of interest" description="Disordered" evidence="1">
    <location>
        <begin position="85"/>
        <end position="104"/>
    </location>
</feature>
<accession>A0ABR2IT67</accession>
<protein>
    <recommendedName>
        <fullName evidence="5">Secreted protein</fullName>
    </recommendedName>
</protein>
<feature type="region of interest" description="Disordered" evidence="1">
    <location>
        <begin position="230"/>
        <end position="254"/>
    </location>
</feature>
<name>A0ABR2IT67_9PEZI</name>
<evidence type="ECO:0000256" key="2">
    <source>
        <dbReference type="SAM" id="SignalP"/>
    </source>
</evidence>
<proteinExistence type="predicted"/>
<evidence type="ECO:0000313" key="3">
    <source>
        <dbReference type="EMBL" id="KAK8867766.1"/>
    </source>
</evidence>
<evidence type="ECO:0008006" key="5">
    <source>
        <dbReference type="Google" id="ProtNLM"/>
    </source>
</evidence>
<organism evidence="3 4">
    <name type="scientific">Apiospora arundinis</name>
    <dbReference type="NCBI Taxonomy" id="335852"/>
    <lineage>
        <taxon>Eukaryota</taxon>
        <taxon>Fungi</taxon>
        <taxon>Dikarya</taxon>
        <taxon>Ascomycota</taxon>
        <taxon>Pezizomycotina</taxon>
        <taxon>Sordariomycetes</taxon>
        <taxon>Xylariomycetidae</taxon>
        <taxon>Amphisphaeriales</taxon>
        <taxon>Apiosporaceae</taxon>
        <taxon>Apiospora</taxon>
    </lineage>
</organism>
<comment type="caution">
    <text evidence="3">The sequence shown here is derived from an EMBL/GenBank/DDBJ whole genome shotgun (WGS) entry which is preliminary data.</text>
</comment>
<feature type="chain" id="PRO_5047364216" description="Secreted protein" evidence="2">
    <location>
        <begin position="20"/>
        <end position="282"/>
    </location>
</feature>
<gene>
    <name evidence="3" type="ORF">PGQ11_006344</name>
</gene>
<dbReference type="Proteomes" id="UP001390339">
    <property type="component" value="Unassembled WGS sequence"/>
</dbReference>
<reference evidence="3 4" key="1">
    <citation type="journal article" date="2024" name="IMA Fungus">
        <title>Apiospora arundinis, a panoply of carbohydrate-active enzymes and secondary metabolites.</title>
        <authorList>
            <person name="Sorensen T."/>
            <person name="Petersen C."/>
            <person name="Muurmann A.T."/>
            <person name="Christiansen J.V."/>
            <person name="Brundto M.L."/>
            <person name="Overgaard C.K."/>
            <person name="Boysen A.T."/>
            <person name="Wollenberg R.D."/>
            <person name="Larsen T.O."/>
            <person name="Sorensen J.L."/>
            <person name="Nielsen K.L."/>
            <person name="Sondergaard T.E."/>
        </authorList>
    </citation>
    <scope>NUCLEOTIDE SEQUENCE [LARGE SCALE GENOMIC DNA]</scope>
    <source>
        <strain evidence="3 4">AAU 773</strain>
    </source>
</reference>
<evidence type="ECO:0000256" key="1">
    <source>
        <dbReference type="SAM" id="MobiDB-lite"/>
    </source>
</evidence>